<evidence type="ECO:0000313" key="2">
    <source>
        <dbReference type="EMBL" id="CAK0869143.1"/>
    </source>
</evidence>
<accession>A0ABN9V917</accession>
<proteinExistence type="predicted"/>
<evidence type="ECO:0000313" key="3">
    <source>
        <dbReference type="Proteomes" id="UP001189429"/>
    </source>
</evidence>
<gene>
    <name evidence="2" type="ORF">PCOR1329_LOCUS55603</name>
</gene>
<protein>
    <recommendedName>
        <fullName evidence="4">SWIM-type domain-containing protein</fullName>
    </recommendedName>
</protein>
<dbReference type="EMBL" id="CAUYUJ010016824">
    <property type="protein sequence ID" value="CAK0869143.1"/>
    <property type="molecule type" value="Genomic_DNA"/>
</dbReference>
<feature type="region of interest" description="Disordered" evidence="1">
    <location>
        <begin position="96"/>
        <end position="118"/>
    </location>
</feature>
<evidence type="ECO:0008006" key="4">
    <source>
        <dbReference type="Google" id="ProtNLM"/>
    </source>
</evidence>
<comment type="caution">
    <text evidence="2">The sequence shown here is derived from an EMBL/GenBank/DDBJ whole genome shotgun (WGS) entry which is preliminary data.</text>
</comment>
<dbReference type="Proteomes" id="UP001189429">
    <property type="component" value="Unassembled WGS sequence"/>
</dbReference>
<sequence>PERAQTVPPQMDPTVLAAWGATWSECWSLSGGAAPVGFPAPFPGHCNDEAARPCSCDAELRRIIALQADGDLGAAVPARDRLLGAEVPARLEGVSRAGGYAGQPHRGAGLATPSPTATAPDARALALTTAPASGGLVTPFKRHGRHCVCPDVRRGGPPDPGQLRGRRCRHQKVFERRAELPAHLAEQIYAHDPISWRQTSRKFSASRLHSRSARSGKAPRRWATRKLACCPKVFNHSRASDDRAH</sequence>
<reference evidence="2" key="1">
    <citation type="submission" date="2023-10" db="EMBL/GenBank/DDBJ databases">
        <authorList>
            <person name="Chen Y."/>
            <person name="Shah S."/>
            <person name="Dougan E. K."/>
            <person name="Thang M."/>
            <person name="Chan C."/>
        </authorList>
    </citation>
    <scope>NUCLEOTIDE SEQUENCE [LARGE SCALE GENOMIC DNA]</scope>
</reference>
<organism evidence="2 3">
    <name type="scientific">Prorocentrum cordatum</name>
    <dbReference type="NCBI Taxonomy" id="2364126"/>
    <lineage>
        <taxon>Eukaryota</taxon>
        <taxon>Sar</taxon>
        <taxon>Alveolata</taxon>
        <taxon>Dinophyceae</taxon>
        <taxon>Prorocentrales</taxon>
        <taxon>Prorocentraceae</taxon>
        <taxon>Prorocentrum</taxon>
    </lineage>
</organism>
<keyword evidence="3" id="KW-1185">Reference proteome</keyword>
<name>A0ABN9V917_9DINO</name>
<evidence type="ECO:0000256" key="1">
    <source>
        <dbReference type="SAM" id="MobiDB-lite"/>
    </source>
</evidence>
<feature type="non-terminal residue" evidence="2">
    <location>
        <position position="1"/>
    </location>
</feature>
<feature type="compositionally biased region" description="Low complexity" evidence="1">
    <location>
        <begin position="108"/>
        <end position="118"/>
    </location>
</feature>